<dbReference type="CDD" id="cd04590">
    <property type="entry name" value="CBS_pair_CorC_HlyC_assoc"/>
    <property type="match status" value="1"/>
</dbReference>
<dbReference type="Gene3D" id="3.10.580.10">
    <property type="entry name" value="CBS-domain"/>
    <property type="match status" value="2"/>
</dbReference>
<feature type="compositionally biased region" description="Basic residues" evidence="8">
    <location>
        <begin position="518"/>
        <end position="532"/>
    </location>
</feature>
<feature type="transmembrane region" description="Helical" evidence="9">
    <location>
        <begin position="66"/>
        <end position="92"/>
    </location>
</feature>
<evidence type="ECO:0000256" key="4">
    <source>
        <dbReference type="ARBA" id="ARBA00022989"/>
    </source>
</evidence>
<feature type="transmembrane region" description="Helical" evidence="9">
    <location>
        <begin position="125"/>
        <end position="142"/>
    </location>
</feature>
<dbReference type="PROSITE" id="PS51846">
    <property type="entry name" value="CNNM"/>
    <property type="match status" value="1"/>
</dbReference>
<evidence type="ECO:0000256" key="5">
    <source>
        <dbReference type="ARBA" id="ARBA00023136"/>
    </source>
</evidence>
<dbReference type="FunFam" id="3.10.580.10:FF:000006">
    <property type="entry name" value="DUF21 and CBS domain protein"/>
    <property type="match status" value="1"/>
</dbReference>
<gene>
    <name evidence="12" type="ORF">LPJ53_002029</name>
</gene>
<evidence type="ECO:0000256" key="9">
    <source>
        <dbReference type="SAM" id="Phobius"/>
    </source>
</evidence>
<protein>
    <recommendedName>
        <fullName evidence="14">DUF21-domain-containing protein</fullName>
    </recommendedName>
</protein>
<dbReference type="Proteomes" id="UP001149813">
    <property type="component" value="Unassembled WGS sequence"/>
</dbReference>
<feature type="transmembrane region" description="Helical" evidence="9">
    <location>
        <begin position="148"/>
        <end position="167"/>
    </location>
</feature>
<dbReference type="GO" id="GO:0010960">
    <property type="term" value="P:magnesium ion homeostasis"/>
    <property type="evidence" value="ECO:0007669"/>
    <property type="project" value="InterPro"/>
</dbReference>
<dbReference type="InterPro" id="IPR002550">
    <property type="entry name" value="CNNM"/>
</dbReference>
<evidence type="ECO:0000256" key="8">
    <source>
        <dbReference type="SAM" id="MobiDB-lite"/>
    </source>
</evidence>
<organism evidence="12 13">
    <name type="scientific">Coemansia erecta</name>
    <dbReference type="NCBI Taxonomy" id="147472"/>
    <lineage>
        <taxon>Eukaryota</taxon>
        <taxon>Fungi</taxon>
        <taxon>Fungi incertae sedis</taxon>
        <taxon>Zoopagomycota</taxon>
        <taxon>Kickxellomycotina</taxon>
        <taxon>Kickxellomycetes</taxon>
        <taxon>Kickxellales</taxon>
        <taxon>Kickxellaceae</taxon>
        <taxon>Coemansia</taxon>
    </lineage>
</organism>
<evidence type="ECO:0000256" key="2">
    <source>
        <dbReference type="ARBA" id="ARBA00022692"/>
    </source>
</evidence>
<accession>A0A9W7XYY1</accession>
<dbReference type="PANTHER" id="PTHR12064:SF97">
    <property type="entry name" value="METAL TRANSPORTER CNNM-5"/>
    <property type="match status" value="1"/>
</dbReference>
<dbReference type="InterPro" id="IPR000644">
    <property type="entry name" value="CBS_dom"/>
</dbReference>
<dbReference type="EMBL" id="JANBOJ010000058">
    <property type="protein sequence ID" value="KAJ1723646.1"/>
    <property type="molecule type" value="Genomic_DNA"/>
</dbReference>
<keyword evidence="6" id="KW-0129">CBS domain</keyword>
<dbReference type="GO" id="GO:0005737">
    <property type="term" value="C:cytoplasm"/>
    <property type="evidence" value="ECO:0007669"/>
    <property type="project" value="TreeGrafter"/>
</dbReference>
<keyword evidence="13" id="KW-1185">Reference proteome</keyword>
<evidence type="ECO:0008006" key="14">
    <source>
        <dbReference type="Google" id="ProtNLM"/>
    </source>
</evidence>
<dbReference type="PANTHER" id="PTHR12064">
    <property type="entry name" value="METAL TRANSPORTER CNNM"/>
    <property type="match status" value="1"/>
</dbReference>
<feature type="domain" description="CBS" evidence="10">
    <location>
        <begin position="264"/>
        <end position="325"/>
    </location>
</feature>
<evidence type="ECO:0000256" key="7">
    <source>
        <dbReference type="PROSITE-ProRule" id="PRU01193"/>
    </source>
</evidence>
<comment type="subcellular location">
    <subcellularLocation>
        <location evidence="1">Membrane</location>
        <topology evidence="1">Multi-pass membrane protein</topology>
    </subcellularLocation>
</comment>
<evidence type="ECO:0000313" key="13">
    <source>
        <dbReference type="Proteomes" id="UP001149813"/>
    </source>
</evidence>
<dbReference type="PROSITE" id="PS51371">
    <property type="entry name" value="CBS"/>
    <property type="match status" value="1"/>
</dbReference>
<feature type="region of interest" description="Disordered" evidence="8">
    <location>
        <begin position="495"/>
        <end position="532"/>
    </location>
</feature>
<reference evidence="12" key="1">
    <citation type="submission" date="2022-07" db="EMBL/GenBank/DDBJ databases">
        <title>Phylogenomic reconstructions and comparative analyses of Kickxellomycotina fungi.</title>
        <authorList>
            <person name="Reynolds N.K."/>
            <person name="Stajich J.E."/>
            <person name="Barry K."/>
            <person name="Grigoriev I.V."/>
            <person name="Crous P."/>
            <person name="Smith M.E."/>
        </authorList>
    </citation>
    <scope>NUCLEOTIDE SEQUENCE</scope>
    <source>
        <strain evidence="12">NBRC 32514</strain>
    </source>
</reference>
<evidence type="ECO:0000259" key="10">
    <source>
        <dbReference type="PROSITE" id="PS51371"/>
    </source>
</evidence>
<comment type="caution">
    <text evidence="12">The sequence shown here is derived from an EMBL/GenBank/DDBJ whole genome shotgun (WGS) entry which is preliminary data.</text>
</comment>
<keyword evidence="2 7" id="KW-0812">Transmembrane</keyword>
<name>A0A9W7XYY1_9FUNG</name>
<dbReference type="InterPro" id="IPR044751">
    <property type="entry name" value="Ion_transp-like_CBS"/>
</dbReference>
<keyword evidence="5 7" id="KW-0472">Membrane</keyword>
<feature type="transmembrane region" description="Helical" evidence="9">
    <location>
        <begin position="21"/>
        <end position="46"/>
    </location>
</feature>
<feature type="transmembrane region" description="Helical" evidence="9">
    <location>
        <begin position="179"/>
        <end position="198"/>
    </location>
</feature>
<feature type="domain" description="CNNM transmembrane" evidence="11">
    <location>
        <begin position="63"/>
        <end position="245"/>
    </location>
</feature>
<keyword evidence="3" id="KW-0677">Repeat</keyword>
<evidence type="ECO:0000256" key="3">
    <source>
        <dbReference type="ARBA" id="ARBA00022737"/>
    </source>
</evidence>
<keyword evidence="4 7" id="KW-1133">Transmembrane helix</keyword>
<dbReference type="GO" id="GO:0030026">
    <property type="term" value="P:intracellular manganese ion homeostasis"/>
    <property type="evidence" value="ECO:0007669"/>
    <property type="project" value="TreeGrafter"/>
</dbReference>
<dbReference type="Pfam" id="PF01595">
    <property type="entry name" value="CNNM"/>
    <property type="match status" value="1"/>
</dbReference>
<evidence type="ECO:0000259" key="11">
    <source>
        <dbReference type="PROSITE" id="PS51846"/>
    </source>
</evidence>
<evidence type="ECO:0000256" key="1">
    <source>
        <dbReference type="ARBA" id="ARBA00004141"/>
    </source>
</evidence>
<evidence type="ECO:0000313" key="12">
    <source>
        <dbReference type="EMBL" id="KAJ1723646.1"/>
    </source>
</evidence>
<dbReference type="OrthoDB" id="5353557at2759"/>
<evidence type="ECO:0000256" key="6">
    <source>
        <dbReference type="PROSITE-ProRule" id="PRU00703"/>
    </source>
</evidence>
<sequence length="532" mass="56691">MLRHCLSTRRNSNNSSNSNSIAGLVINAAVIHALTLATVTGASPIAEAAHEKVPAEEAPIPPDSASFYFRLAVCAVLVLAGGLLAGLTLGLMSLDETNLHILATSGTPLQQQYAKRIQPIRKNGHWLLVTLLLGNTVINETLPIVMDSILGGGVMAVLVSTASIVLFGEIIPQSLCARYGLAIGAFFAYPVRILQYILSPLGYPIALLLDYVLGPDHGVIYKKAQLKELVSLSDAAHGGNLSADEVTIIRGALELGEKLVDEVMTELKNVYMVDINARLDRALLTEMLRQGHSRVPVYEGDRANVVGVLLVKSLILLDPDDAVPVREARITDIPLVTPDVSLYDILNAFQEGGSHMAVVVGPKGAATAAAANVKTTVSAPSQEATPLLNGGSAENGAVFASPSPLPLVRRLSGYIRGTHKVFGEISEETVRGFVPLGIITLEDVIEELIQEEIIDETDVFVDMRQKIKVMRAVKLVQNMTSPPVKSVGIHRSLTASASAPAAEDEQMRGHSAASATPGKKRGVAFSSRRRNE</sequence>
<dbReference type="GO" id="GO:0016020">
    <property type="term" value="C:membrane"/>
    <property type="evidence" value="ECO:0007669"/>
    <property type="project" value="UniProtKB-SubCell"/>
</dbReference>
<dbReference type="SUPFAM" id="SSF54631">
    <property type="entry name" value="CBS-domain pair"/>
    <property type="match status" value="1"/>
</dbReference>
<dbReference type="InterPro" id="IPR045095">
    <property type="entry name" value="ACDP"/>
</dbReference>
<dbReference type="InterPro" id="IPR046342">
    <property type="entry name" value="CBS_dom_sf"/>
</dbReference>
<proteinExistence type="predicted"/>
<dbReference type="Pfam" id="PF00571">
    <property type="entry name" value="CBS"/>
    <property type="match status" value="1"/>
</dbReference>
<dbReference type="AlphaFoldDB" id="A0A9W7XYY1"/>